<dbReference type="Gene3D" id="1.25.40.20">
    <property type="entry name" value="Ankyrin repeat-containing domain"/>
    <property type="match status" value="1"/>
</dbReference>
<gene>
    <name evidence="3" type="primary">LOC121143481</name>
</gene>
<dbReference type="Proteomes" id="UP000886700">
    <property type="component" value="Unplaced"/>
</dbReference>
<feature type="coiled-coil region" evidence="1">
    <location>
        <begin position="85"/>
        <end position="119"/>
    </location>
</feature>
<feature type="coiled-coil region" evidence="1">
    <location>
        <begin position="145"/>
        <end position="218"/>
    </location>
</feature>
<dbReference type="RefSeq" id="XP_040611268.1">
    <property type="nucleotide sequence ID" value="XM_040755334.1"/>
</dbReference>
<dbReference type="GeneID" id="121143481"/>
<keyword evidence="2" id="KW-1185">Reference proteome</keyword>
<organism evidence="2 3">
    <name type="scientific">Mesocricetus auratus</name>
    <name type="common">Golden hamster</name>
    <dbReference type="NCBI Taxonomy" id="10036"/>
    <lineage>
        <taxon>Eukaryota</taxon>
        <taxon>Metazoa</taxon>
        <taxon>Chordata</taxon>
        <taxon>Craniata</taxon>
        <taxon>Vertebrata</taxon>
        <taxon>Euteleostomi</taxon>
        <taxon>Mammalia</taxon>
        <taxon>Eutheria</taxon>
        <taxon>Euarchontoglires</taxon>
        <taxon>Glires</taxon>
        <taxon>Rodentia</taxon>
        <taxon>Myomorpha</taxon>
        <taxon>Muroidea</taxon>
        <taxon>Cricetidae</taxon>
        <taxon>Cricetinae</taxon>
        <taxon>Mesocricetus</taxon>
    </lineage>
</organism>
<evidence type="ECO:0000313" key="3">
    <source>
        <dbReference type="RefSeq" id="XP_040611268.1"/>
    </source>
</evidence>
<sequence>MVTILLEYKADTSITNKDGVSPLILAQQGSNESLIKLLAGKDTVKRTEEAEEPERLTLEISDLEATTKCQAEECKNSLATKDGIIQSLTCSLEDGKKTISELEKEITRLKYDYSKLQATKKCQEEEGIKCQKTQNQLIQAWTMHFKNGKEEMNNLLKEIDRLKLKIYDLQVTTKRQAEEIKEIKINHEKTIQSLTWHLKNLNENISNLQEEIASPEHEYSDLQATTKCHAEENRKCQKNQNPHYFFTDDEFLQVNSSDAPSSVATGFSLQ</sequence>
<evidence type="ECO:0000313" key="2">
    <source>
        <dbReference type="Proteomes" id="UP000886700"/>
    </source>
</evidence>
<protein>
    <submittedName>
        <fullName evidence="3">Uncharacterized protein LOC121143481</fullName>
    </submittedName>
</protein>
<proteinExistence type="predicted"/>
<evidence type="ECO:0000256" key="1">
    <source>
        <dbReference type="SAM" id="Coils"/>
    </source>
</evidence>
<accession>A0ABM2Y8U9</accession>
<dbReference type="SUPFAM" id="SSF48403">
    <property type="entry name" value="Ankyrin repeat"/>
    <property type="match status" value="1"/>
</dbReference>
<name>A0ABM2Y8U9_MESAU</name>
<reference evidence="3" key="1">
    <citation type="submission" date="2025-08" db="UniProtKB">
        <authorList>
            <consortium name="RefSeq"/>
        </authorList>
    </citation>
    <scope>IDENTIFICATION</scope>
    <source>
        <tissue evidence="3">Liver</tissue>
    </source>
</reference>
<keyword evidence="1" id="KW-0175">Coiled coil</keyword>
<dbReference type="InterPro" id="IPR036770">
    <property type="entry name" value="Ankyrin_rpt-contain_sf"/>
</dbReference>